<dbReference type="Pfam" id="PF00440">
    <property type="entry name" value="TetR_N"/>
    <property type="match status" value="1"/>
</dbReference>
<dbReference type="PRINTS" id="PR00455">
    <property type="entry name" value="HTHTETR"/>
</dbReference>
<evidence type="ECO:0000313" key="5">
    <source>
        <dbReference type="Proteomes" id="UP000565572"/>
    </source>
</evidence>
<evidence type="ECO:0000256" key="1">
    <source>
        <dbReference type="ARBA" id="ARBA00023125"/>
    </source>
</evidence>
<dbReference type="RefSeq" id="WP_198424086.1">
    <property type="nucleotide sequence ID" value="NZ_JACHZG010000010.1"/>
</dbReference>
<dbReference type="InterPro" id="IPR001647">
    <property type="entry name" value="HTH_TetR"/>
</dbReference>
<feature type="DNA-binding region" description="H-T-H motif" evidence="2">
    <location>
        <begin position="39"/>
        <end position="58"/>
    </location>
</feature>
<dbReference type="PANTHER" id="PTHR30055:SF241">
    <property type="entry name" value="TRANSCRIPTIONAL REGULATORY PROTEIN"/>
    <property type="match status" value="1"/>
</dbReference>
<dbReference type="InterPro" id="IPR041583">
    <property type="entry name" value="TetR_C_31"/>
</dbReference>
<dbReference type="SUPFAM" id="SSF46689">
    <property type="entry name" value="Homeodomain-like"/>
    <property type="match status" value="1"/>
</dbReference>
<evidence type="ECO:0000256" key="2">
    <source>
        <dbReference type="PROSITE-ProRule" id="PRU00335"/>
    </source>
</evidence>
<protein>
    <submittedName>
        <fullName evidence="4">AcrR family transcriptional regulator</fullName>
    </submittedName>
</protein>
<dbReference type="InterPro" id="IPR050109">
    <property type="entry name" value="HTH-type_TetR-like_transc_reg"/>
</dbReference>
<gene>
    <name evidence="4" type="ORF">FHX39_004011</name>
</gene>
<dbReference type="Proteomes" id="UP000565572">
    <property type="component" value="Unassembled WGS sequence"/>
</dbReference>
<evidence type="ECO:0000313" key="4">
    <source>
        <dbReference type="EMBL" id="MBB3329014.1"/>
    </source>
</evidence>
<dbReference type="Pfam" id="PF17940">
    <property type="entry name" value="TetR_C_31"/>
    <property type="match status" value="1"/>
</dbReference>
<sequence length="220" mass="23848">MTSLAEVATPPTARRVRTRQRLMAAAVAVFAERGVIGSSVEEICEAAGFTRGAFYSNFADKDALVLAMIEQGVAEEYAAAEQAVASLKVEGARLPAGDAVAQVLDQLNHGGRSDRTSLLAQRELLLYAARVPSLREPYQAFADACRAQVDALITDALRFAELEFTVPDDVALDLLMAAHDHMQQNALFTDRLDPAAMQALIMTLTRPRVEVCFPRAAEEL</sequence>
<comment type="caution">
    <text evidence="4">The sequence shown here is derived from an EMBL/GenBank/DDBJ whole genome shotgun (WGS) entry which is preliminary data.</text>
</comment>
<dbReference type="PROSITE" id="PS50977">
    <property type="entry name" value="HTH_TETR_2"/>
    <property type="match status" value="1"/>
</dbReference>
<dbReference type="GO" id="GO:0000976">
    <property type="term" value="F:transcription cis-regulatory region binding"/>
    <property type="evidence" value="ECO:0007669"/>
    <property type="project" value="TreeGrafter"/>
</dbReference>
<dbReference type="InterPro" id="IPR009057">
    <property type="entry name" value="Homeodomain-like_sf"/>
</dbReference>
<reference evidence="4 5" key="1">
    <citation type="submission" date="2020-08" db="EMBL/GenBank/DDBJ databases">
        <title>Sequencing the genomes of 1000 actinobacteria strains.</title>
        <authorList>
            <person name="Klenk H.-P."/>
        </authorList>
    </citation>
    <scope>NUCLEOTIDE SEQUENCE [LARGE SCALE GENOMIC DNA]</scope>
    <source>
        <strain evidence="4 5">DSM 11053</strain>
    </source>
</reference>
<keyword evidence="1 2" id="KW-0238">DNA-binding</keyword>
<evidence type="ECO:0000259" key="3">
    <source>
        <dbReference type="PROSITE" id="PS50977"/>
    </source>
</evidence>
<name>A0A7W5P8V0_9ACTN</name>
<dbReference type="PANTHER" id="PTHR30055">
    <property type="entry name" value="HTH-TYPE TRANSCRIPTIONAL REGULATOR RUTR"/>
    <property type="match status" value="1"/>
</dbReference>
<dbReference type="GO" id="GO:0003700">
    <property type="term" value="F:DNA-binding transcription factor activity"/>
    <property type="evidence" value="ECO:0007669"/>
    <property type="project" value="TreeGrafter"/>
</dbReference>
<organism evidence="4 5">
    <name type="scientific">Microlunatus antarcticus</name>
    <dbReference type="NCBI Taxonomy" id="53388"/>
    <lineage>
        <taxon>Bacteria</taxon>
        <taxon>Bacillati</taxon>
        <taxon>Actinomycetota</taxon>
        <taxon>Actinomycetes</taxon>
        <taxon>Propionibacteriales</taxon>
        <taxon>Propionibacteriaceae</taxon>
        <taxon>Microlunatus</taxon>
    </lineage>
</organism>
<dbReference type="Gene3D" id="1.10.357.10">
    <property type="entry name" value="Tetracycline Repressor, domain 2"/>
    <property type="match status" value="1"/>
</dbReference>
<dbReference type="AlphaFoldDB" id="A0A7W5P8V0"/>
<dbReference type="EMBL" id="JACHZG010000010">
    <property type="protein sequence ID" value="MBB3329014.1"/>
    <property type="molecule type" value="Genomic_DNA"/>
</dbReference>
<feature type="domain" description="HTH tetR-type" evidence="3">
    <location>
        <begin position="16"/>
        <end position="76"/>
    </location>
</feature>
<keyword evidence="5" id="KW-1185">Reference proteome</keyword>
<accession>A0A7W5P8V0</accession>
<proteinExistence type="predicted"/>